<dbReference type="PANTHER" id="PTHR34501:SF9">
    <property type="entry name" value="MAJOR OUTER MEMBRANE PROTEIN P.IA"/>
    <property type="match status" value="1"/>
</dbReference>
<evidence type="ECO:0000313" key="14">
    <source>
        <dbReference type="Proteomes" id="UP001225596"/>
    </source>
</evidence>
<evidence type="ECO:0000256" key="6">
    <source>
        <dbReference type="ARBA" id="ARBA00022729"/>
    </source>
</evidence>
<comment type="caution">
    <text evidence="13">The sequence shown here is derived from an EMBL/GenBank/DDBJ whole genome shotgun (WGS) entry which is preliminary data.</text>
</comment>
<dbReference type="Gene3D" id="2.40.160.10">
    <property type="entry name" value="Porin"/>
    <property type="match status" value="1"/>
</dbReference>
<keyword evidence="10" id="KW-0998">Cell outer membrane</keyword>
<feature type="domain" description="Porin" evidence="12">
    <location>
        <begin position="6"/>
        <end position="397"/>
    </location>
</feature>
<name>A0ABU1BQS3_9BURK</name>
<evidence type="ECO:0000256" key="7">
    <source>
        <dbReference type="ARBA" id="ARBA00023065"/>
    </source>
</evidence>
<accession>A0ABU1BQS3</accession>
<dbReference type="InterPro" id="IPR050298">
    <property type="entry name" value="Gram-neg_bact_OMP"/>
</dbReference>
<evidence type="ECO:0000256" key="5">
    <source>
        <dbReference type="ARBA" id="ARBA00022692"/>
    </source>
</evidence>
<dbReference type="EMBL" id="JAUYVH010000008">
    <property type="protein sequence ID" value="MDQ9171363.1"/>
    <property type="molecule type" value="Genomic_DNA"/>
</dbReference>
<sequence>MKLCPAAALLAFLYATPSWAQSNFTLYGLLDSGVHIANTGDGSQVNLASGIAEGSRIGFKGTEELDNGFKAVFTLESRFEVDTGRNANGYPTSNVGTALFTGADSTLQLLGPAGAAALRNALIQRLHSSRVVNPNGSIFDRTAMVGLITPGGAFLLGRQYTPGYEIFALSDPFEAGTAGGWGNIAGGIGGYTTSGVAIRASDAIQYRLQLPNGFGASLMYAISGDSANNGTGTGSLNYSKRFWGANTRYQANGWNVGIGYNTEDDQTGNKSLTSWTMGGSYAFGNTKLFAGYHRMRNDNSALIGVVNSELPTMGVPVPIASALANIIGNNAKLDAKSYTLGLHYTFDNSRIVTAVTHTDDELATDAKATLYAVGYNYYLSKRTDLYGIVAHVENKNTAQYGLGGAGYTGGFSSEPGQDANAVQLGIRHRF</sequence>
<dbReference type="PANTHER" id="PTHR34501">
    <property type="entry name" value="PROTEIN YDDL-RELATED"/>
    <property type="match status" value="1"/>
</dbReference>
<evidence type="ECO:0000256" key="4">
    <source>
        <dbReference type="ARBA" id="ARBA00022452"/>
    </source>
</evidence>
<evidence type="ECO:0000256" key="1">
    <source>
        <dbReference type="ARBA" id="ARBA00004571"/>
    </source>
</evidence>
<keyword evidence="9" id="KW-0472">Membrane</keyword>
<evidence type="ECO:0000256" key="10">
    <source>
        <dbReference type="ARBA" id="ARBA00023237"/>
    </source>
</evidence>
<gene>
    <name evidence="13" type="ORF">Q8A64_13195</name>
</gene>
<dbReference type="InterPro" id="IPR023614">
    <property type="entry name" value="Porin_dom_sf"/>
</dbReference>
<evidence type="ECO:0000256" key="8">
    <source>
        <dbReference type="ARBA" id="ARBA00023114"/>
    </source>
</evidence>
<evidence type="ECO:0000256" key="2">
    <source>
        <dbReference type="ARBA" id="ARBA00011233"/>
    </source>
</evidence>
<dbReference type="InterPro" id="IPR033900">
    <property type="entry name" value="Gram_neg_porin_domain"/>
</dbReference>
<comment type="subunit">
    <text evidence="2">Homotrimer.</text>
</comment>
<keyword evidence="5" id="KW-0812">Transmembrane</keyword>
<proteinExistence type="predicted"/>
<evidence type="ECO:0000256" key="3">
    <source>
        <dbReference type="ARBA" id="ARBA00022448"/>
    </source>
</evidence>
<protein>
    <submittedName>
        <fullName evidence="13">Porin</fullName>
    </submittedName>
</protein>
<feature type="chain" id="PRO_5046117261" evidence="11">
    <location>
        <begin position="21"/>
        <end position="430"/>
    </location>
</feature>
<feature type="signal peptide" evidence="11">
    <location>
        <begin position="1"/>
        <end position="20"/>
    </location>
</feature>
<comment type="subcellular location">
    <subcellularLocation>
        <location evidence="1">Cell outer membrane</location>
        <topology evidence="1">Multi-pass membrane protein</topology>
    </subcellularLocation>
</comment>
<evidence type="ECO:0000256" key="9">
    <source>
        <dbReference type="ARBA" id="ARBA00023136"/>
    </source>
</evidence>
<dbReference type="Pfam" id="PF13609">
    <property type="entry name" value="Porin_4"/>
    <property type="match status" value="1"/>
</dbReference>
<keyword evidence="4" id="KW-1134">Transmembrane beta strand</keyword>
<dbReference type="Proteomes" id="UP001225596">
    <property type="component" value="Unassembled WGS sequence"/>
</dbReference>
<organism evidence="13 14">
    <name type="scientific">Keguizhuia sedimenti</name>
    <dbReference type="NCBI Taxonomy" id="3064264"/>
    <lineage>
        <taxon>Bacteria</taxon>
        <taxon>Pseudomonadati</taxon>
        <taxon>Pseudomonadota</taxon>
        <taxon>Betaproteobacteria</taxon>
        <taxon>Burkholderiales</taxon>
        <taxon>Oxalobacteraceae</taxon>
        <taxon>Keguizhuia</taxon>
    </lineage>
</organism>
<evidence type="ECO:0000256" key="11">
    <source>
        <dbReference type="SAM" id="SignalP"/>
    </source>
</evidence>
<dbReference type="SUPFAM" id="SSF56935">
    <property type="entry name" value="Porins"/>
    <property type="match status" value="1"/>
</dbReference>
<dbReference type="RefSeq" id="WP_338437300.1">
    <property type="nucleotide sequence ID" value="NZ_JAUYVH010000008.1"/>
</dbReference>
<keyword evidence="7" id="KW-0406">Ion transport</keyword>
<keyword evidence="3" id="KW-0813">Transport</keyword>
<evidence type="ECO:0000313" key="13">
    <source>
        <dbReference type="EMBL" id="MDQ9171363.1"/>
    </source>
</evidence>
<keyword evidence="14" id="KW-1185">Reference proteome</keyword>
<dbReference type="CDD" id="cd00342">
    <property type="entry name" value="gram_neg_porins"/>
    <property type="match status" value="1"/>
</dbReference>
<keyword evidence="6 11" id="KW-0732">Signal</keyword>
<evidence type="ECO:0000259" key="12">
    <source>
        <dbReference type="Pfam" id="PF13609"/>
    </source>
</evidence>
<reference evidence="13 14" key="1">
    <citation type="submission" date="2023-08" db="EMBL/GenBank/DDBJ databases">
        <title>Oxalobacteraceae gen .nov., isolated from river sludge outside the plant.</title>
        <authorList>
            <person name="Zhao S.Y."/>
        </authorList>
    </citation>
    <scope>NUCLEOTIDE SEQUENCE [LARGE SCALE GENOMIC DNA]</scope>
    <source>
        <strain evidence="13 14">R-40</strain>
    </source>
</reference>
<keyword evidence="8" id="KW-0626">Porin</keyword>